<feature type="region of interest" description="Disordered" evidence="1">
    <location>
        <begin position="940"/>
        <end position="961"/>
    </location>
</feature>
<gene>
    <name evidence="2" type="ORF">Esi_0028_0118</name>
</gene>
<evidence type="ECO:0000256" key="1">
    <source>
        <dbReference type="SAM" id="MobiDB-lite"/>
    </source>
</evidence>
<dbReference type="AlphaFoldDB" id="D8LK34"/>
<feature type="region of interest" description="Disordered" evidence="1">
    <location>
        <begin position="843"/>
        <end position="887"/>
    </location>
</feature>
<dbReference type="EMBL" id="FN648464">
    <property type="protein sequence ID" value="CBN74503.1"/>
    <property type="molecule type" value="Genomic_DNA"/>
</dbReference>
<protein>
    <submittedName>
        <fullName evidence="2">Uncharacterized protein</fullName>
    </submittedName>
</protein>
<dbReference type="EMBL" id="FN649741">
    <property type="protein sequence ID" value="CBN74503.1"/>
    <property type="molecule type" value="Genomic_DNA"/>
</dbReference>
<feature type="region of interest" description="Disordered" evidence="1">
    <location>
        <begin position="158"/>
        <end position="187"/>
    </location>
</feature>
<reference evidence="2 3" key="1">
    <citation type="journal article" date="2010" name="Nature">
        <title>The Ectocarpus genome and the independent evolution of multicellularity in brown algae.</title>
        <authorList>
            <person name="Cock J.M."/>
            <person name="Sterck L."/>
            <person name="Rouze P."/>
            <person name="Scornet D."/>
            <person name="Allen A.E."/>
            <person name="Amoutzias G."/>
            <person name="Anthouard V."/>
            <person name="Artiguenave F."/>
            <person name="Aury J.M."/>
            <person name="Badger J.H."/>
            <person name="Beszteri B."/>
            <person name="Billiau K."/>
            <person name="Bonnet E."/>
            <person name="Bothwell J.H."/>
            <person name="Bowler C."/>
            <person name="Boyen C."/>
            <person name="Brownlee C."/>
            <person name="Carrano C.J."/>
            <person name="Charrier B."/>
            <person name="Cho G.Y."/>
            <person name="Coelho S.M."/>
            <person name="Collen J."/>
            <person name="Corre E."/>
            <person name="Da Silva C."/>
            <person name="Delage L."/>
            <person name="Delaroque N."/>
            <person name="Dittami S.M."/>
            <person name="Doulbeau S."/>
            <person name="Elias M."/>
            <person name="Farnham G."/>
            <person name="Gachon C.M."/>
            <person name="Gschloessl B."/>
            <person name="Heesch S."/>
            <person name="Jabbari K."/>
            <person name="Jubin C."/>
            <person name="Kawai H."/>
            <person name="Kimura K."/>
            <person name="Kloareg B."/>
            <person name="Kupper F.C."/>
            <person name="Lang D."/>
            <person name="Le Bail A."/>
            <person name="Leblanc C."/>
            <person name="Lerouge P."/>
            <person name="Lohr M."/>
            <person name="Lopez P.J."/>
            <person name="Martens C."/>
            <person name="Maumus F."/>
            <person name="Michel G."/>
            <person name="Miranda-Saavedra D."/>
            <person name="Morales J."/>
            <person name="Moreau H."/>
            <person name="Motomura T."/>
            <person name="Nagasato C."/>
            <person name="Napoli C.A."/>
            <person name="Nelson D.R."/>
            <person name="Nyvall-Collen P."/>
            <person name="Peters A.F."/>
            <person name="Pommier C."/>
            <person name="Potin P."/>
            <person name="Poulain J."/>
            <person name="Quesneville H."/>
            <person name="Read B."/>
            <person name="Rensing S.A."/>
            <person name="Ritter A."/>
            <person name="Rousvoal S."/>
            <person name="Samanta M."/>
            <person name="Samson G."/>
            <person name="Schroeder D.C."/>
            <person name="Segurens B."/>
            <person name="Strittmatter M."/>
            <person name="Tonon T."/>
            <person name="Tregear J.W."/>
            <person name="Valentin K."/>
            <person name="von Dassow P."/>
            <person name="Yamagishi T."/>
            <person name="Van de Peer Y."/>
            <person name="Wincker P."/>
        </authorList>
    </citation>
    <scope>NUCLEOTIDE SEQUENCE [LARGE SCALE GENOMIC DNA]</scope>
    <source>
        <strain evidence="3">Ec32 / CCAP1310/4</strain>
    </source>
</reference>
<name>D8LK34_ECTSI</name>
<organism evidence="2 3">
    <name type="scientific">Ectocarpus siliculosus</name>
    <name type="common">Brown alga</name>
    <name type="synonym">Conferva siliculosa</name>
    <dbReference type="NCBI Taxonomy" id="2880"/>
    <lineage>
        <taxon>Eukaryota</taxon>
        <taxon>Sar</taxon>
        <taxon>Stramenopiles</taxon>
        <taxon>Ochrophyta</taxon>
        <taxon>PX clade</taxon>
        <taxon>Phaeophyceae</taxon>
        <taxon>Ectocarpales</taxon>
        <taxon>Ectocarpaceae</taxon>
        <taxon>Ectocarpus</taxon>
    </lineage>
</organism>
<feature type="compositionally biased region" description="Low complexity" evidence="1">
    <location>
        <begin position="678"/>
        <end position="695"/>
    </location>
</feature>
<feature type="compositionally biased region" description="Gly residues" evidence="1">
    <location>
        <begin position="387"/>
        <end position="396"/>
    </location>
</feature>
<feature type="region of interest" description="Disordered" evidence="1">
    <location>
        <begin position="490"/>
        <end position="510"/>
    </location>
</feature>
<feature type="compositionally biased region" description="Acidic residues" evidence="1">
    <location>
        <begin position="855"/>
        <end position="870"/>
    </location>
</feature>
<dbReference type="InParanoid" id="D8LK34"/>
<evidence type="ECO:0000313" key="3">
    <source>
        <dbReference type="Proteomes" id="UP000002630"/>
    </source>
</evidence>
<keyword evidence="3" id="KW-1185">Reference proteome</keyword>
<feature type="compositionally biased region" description="Gly residues" evidence="1">
    <location>
        <begin position="492"/>
        <end position="509"/>
    </location>
</feature>
<feature type="region of interest" description="Disordered" evidence="1">
    <location>
        <begin position="368"/>
        <end position="398"/>
    </location>
</feature>
<feature type="region of interest" description="Disordered" evidence="1">
    <location>
        <begin position="672"/>
        <end position="695"/>
    </location>
</feature>
<feature type="compositionally biased region" description="Low complexity" evidence="1">
    <location>
        <begin position="170"/>
        <end position="183"/>
    </location>
</feature>
<dbReference type="OrthoDB" id="10366412at2759"/>
<dbReference type="Proteomes" id="UP000002630">
    <property type="component" value="Linkage Group LG16"/>
</dbReference>
<accession>D8LK34</accession>
<evidence type="ECO:0000313" key="2">
    <source>
        <dbReference type="EMBL" id="CBN74503.1"/>
    </source>
</evidence>
<feature type="compositionally biased region" description="Gly residues" evidence="1">
    <location>
        <begin position="845"/>
        <end position="854"/>
    </location>
</feature>
<sequence>MAVDLLAASRRPLERLLHECSFSQWENIALFLDEGATEAVRWAGGLGFVLEELGISHILDLQAFAPGRSPPAVPESEGLTRGIFLVTNFVWDVEGAVLHAACTYGLTEVALACSVSEEAHACHSHAAHISEETGGRASFAVVSQQLKVSLERMLKIKAQSSSSGRRRFSKPSPSSTSPPSSSSTQTIATEAAPHLAANAVDPTVLVTIKHSPLHVGCFFQASTTITSGGGSSVDVDQPLDSQGQHQKGCSAFSLASPACARVFPLRRCDWEGGGGGGAGAALFAAAAAVEGGGGGGGETRGHVSAEEVPRGERLRYRLLAHTLVEALWDQLLLDVSGGGGVFTLGDTSRLIGTTVAAVAEDLKRVSLERPAPPGFGGEGGADSASSGRGGGFGSDGAGPAARREASVVLIDRNLDVAAAASHGGSLLQRILSSIDRTGTPNSAVPATPSSPEAVAIDWSPSAAAHQQDVGVVLPMLTPGLGLPARAAAVERSGGGSGGGGGGGGEGAGGKPPRLLAMKALSGFPWRAPPSLCHSGGDAGAAAGVVHAMACHGEEEGQAALISALEKCVSDNGCVPPPRKRRGMGSSIMALVTSLARGNPRAGGLSGDRVCFKSRGVLQVALAAMEAHQRTSSLAGSGWSETVAAERVQLRQLRDGSTVDVVMEQLCATLNRAPPMDFSSSSSSPPGGTASLGAGAARTGSSAREALLLALRGVSLAGESIGAQDATSFRKAWISRMLAGGFREGGSGVPAGVAEAVDQIRSRKRERTTAPEPAAESVGTGEVEEAGVLLELEDIARERTQRLREVASSRSFHLKSTAVLRDLGFEPYTFVASATAAAAAAAESASGGGDGSGGDGDGEEGWDDWGEDEAGEGTPGVANDDGGSRTEHTAECDTLVGRLAGLLLDRTRPDVPDLYEAKVVSPASVGLGLLSSGLKKLGRMGGAGGGVHRGRHKQSRMFRGTP</sequence>
<proteinExistence type="predicted"/>